<organism evidence="2 3">
    <name type="scientific">Mycolicibacterium doricum</name>
    <dbReference type="NCBI Taxonomy" id="126673"/>
    <lineage>
        <taxon>Bacteria</taxon>
        <taxon>Bacillati</taxon>
        <taxon>Actinomycetota</taxon>
        <taxon>Actinomycetes</taxon>
        <taxon>Mycobacteriales</taxon>
        <taxon>Mycobacteriaceae</taxon>
        <taxon>Mycolicibacterium</taxon>
    </lineage>
</organism>
<keyword evidence="3" id="KW-1185">Reference proteome</keyword>
<evidence type="ECO:0000313" key="1">
    <source>
        <dbReference type="EMBL" id="BBZ06227.1"/>
    </source>
</evidence>
<reference evidence="2 3" key="1">
    <citation type="submission" date="2016-01" db="EMBL/GenBank/DDBJ databases">
        <title>The new phylogeny of the genus Mycobacterium.</title>
        <authorList>
            <person name="Tarcisio F."/>
            <person name="Conor M."/>
            <person name="Antonella G."/>
            <person name="Elisabetta G."/>
            <person name="Giulia F.S."/>
            <person name="Sara T."/>
            <person name="Anna F."/>
            <person name="Clotilde B."/>
            <person name="Roberto B."/>
            <person name="Veronica D.S."/>
            <person name="Fabio R."/>
            <person name="Monica P."/>
            <person name="Olivier J."/>
            <person name="Enrico T."/>
            <person name="Nicola S."/>
        </authorList>
    </citation>
    <scope>NUCLEOTIDE SEQUENCE [LARGE SCALE GENOMIC DNA]</scope>
    <source>
        <strain evidence="2 3">DSM 44339</strain>
    </source>
</reference>
<dbReference type="EMBL" id="LQOS01000043">
    <property type="protein sequence ID" value="ORV37960.1"/>
    <property type="molecule type" value="Genomic_DNA"/>
</dbReference>
<evidence type="ECO:0000313" key="4">
    <source>
        <dbReference type="Proteomes" id="UP000467201"/>
    </source>
</evidence>
<dbReference type="AlphaFoldDB" id="A0A1X1T124"/>
<name>A0A1X1T124_9MYCO</name>
<dbReference type="Proteomes" id="UP000467201">
    <property type="component" value="Chromosome"/>
</dbReference>
<reference evidence="1 4" key="2">
    <citation type="journal article" date="2019" name="Emerg. Microbes Infect.">
        <title>Comprehensive subspecies identification of 175 nontuberculous mycobacteria species based on 7547 genomic profiles.</title>
        <authorList>
            <person name="Matsumoto Y."/>
            <person name="Kinjo T."/>
            <person name="Motooka D."/>
            <person name="Nabeya D."/>
            <person name="Jung N."/>
            <person name="Uechi K."/>
            <person name="Horii T."/>
            <person name="Iida T."/>
            <person name="Fujita J."/>
            <person name="Nakamura S."/>
        </authorList>
    </citation>
    <scope>NUCLEOTIDE SEQUENCE [LARGE SCALE GENOMIC DNA]</scope>
    <source>
        <strain evidence="1 4">JCM 12405</strain>
    </source>
</reference>
<gene>
    <name evidence="2" type="ORF">AWC01_15075</name>
    <name evidence="1" type="ORF">MDOR_03960</name>
</gene>
<dbReference type="Proteomes" id="UP000193564">
    <property type="component" value="Unassembled WGS sequence"/>
</dbReference>
<accession>A0A1X1T124</accession>
<evidence type="ECO:0000313" key="3">
    <source>
        <dbReference type="Proteomes" id="UP000193564"/>
    </source>
</evidence>
<proteinExistence type="predicted"/>
<dbReference type="EMBL" id="AP022605">
    <property type="protein sequence ID" value="BBZ06227.1"/>
    <property type="molecule type" value="Genomic_DNA"/>
</dbReference>
<reference evidence="1" key="3">
    <citation type="submission" date="2020-02" db="EMBL/GenBank/DDBJ databases">
        <authorList>
            <person name="Matsumoto Y."/>
            <person name="Motooka D."/>
            <person name="Nakamura S."/>
        </authorList>
    </citation>
    <scope>NUCLEOTIDE SEQUENCE</scope>
    <source>
        <strain evidence="1">JCM 12405</strain>
    </source>
</reference>
<evidence type="ECO:0000313" key="2">
    <source>
        <dbReference type="EMBL" id="ORV37960.1"/>
    </source>
</evidence>
<sequence>MYGLDENQPLNTGQARELATAPLAAAAELDGFRCFEGSMRQLPGLTYRDSSPVLVTITSTQLPDGTIEGRSIRMSGPHWDDEIDSQTARTIARALLDAADDLDRLRQH</sequence>
<dbReference type="KEGG" id="mdr:MDOR_03960"/>
<protein>
    <submittedName>
        <fullName evidence="2">Uncharacterized protein</fullName>
    </submittedName>
</protein>